<dbReference type="GO" id="GO:0032968">
    <property type="term" value="P:positive regulation of transcription elongation by RNA polymerase II"/>
    <property type="evidence" value="ECO:0007669"/>
    <property type="project" value="TreeGrafter"/>
</dbReference>
<evidence type="ECO:0000256" key="2">
    <source>
        <dbReference type="ARBA" id="ARBA00010427"/>
    </source>
</evidence>
<evidence type="ECO:0000256" key="1">
    <source>
        <dbReference type="ARBA" id="ARBA00004123"/>
    </source>
</evidence>
<dbReference type="Pfam" id="PF05179">
    <property type="entry name" value="CDC73_C"/>
    <property type="match status" value="1"/>
</dbReference>
<dbReference type="GO" id="GO:0006368">
    <property type="term" value="P:transcription elongation by RNA polymerase II"/>
    <property type="evidence" value="ECO:0007669"/>
    <property type="project" value="InterPro"/>
</dbReference>
<organism evidence="7 8">
    <name type="scientific">Triparma strigata</name>
    <dbReference type="NCBI Taxonomy" id="1606541"/>
    <lineage>
        <taxon>Eukaryota</taxon>
        <taxon>Sar</taxon>
        <taxon>Stramenopiles</taxon>
        <taxon>Ochrophyta</taxon>
        <taxon>Bolidophyceae</taxon>
        <taxon>Parmales</taxon>
        <taxon>Triparmaceae</taxon>
        <taxon>Triparma</taxon>
    </lineage>
</organism>
<evidence type="ECO:0000256" key="3">
    <source>
        <dbReference type="ARBA" id="ARBA00023163"/>
    </source>
</evidence>
<keyword evidence="3" id="KW-0804">Transcription</keyword>
<gene>
    <name evidence="7" type="ORF">TrST_g430</name>
</gene>
<comment type="caution">
    <text evidence="7">The sequence shown here is derived from an EMBL/GenBank/DDBJ whole genome shotgun (WGS) entry which is preliminary data.</text>
</comment>
<sequence>MSGLPLLKHLNSRGLLSQCEATAEHKLKIKVTAAALPLPAGFTGGDGNVLEFDGQAATEYKGVESGKALQLLSIYFQLLHPAKFVPNLRACSAHDVEAVASGDKKALLAHMEEKIKSSSSKKSKSKDSKSKTDEKKQKKVKTSIQSKDITSALGKTKEKENGASASTETSSEFKFLDTVEIDAKRLAEDRATIAQNILNFEAPVATTDALLRSTDTSKDLSIALDYIKSLASNKRKSSSSSGQPAKKQAMGPPIIVIPNAMSSVITMHNAEAFFADATYTSNKGAKPKKVKCVRKLTKSRKNVEFEIIDDAKSLSPSEWNRVVSVIALGKEWQFKDWKNQDRTPMQPVDVFSRTFGFYISLEGAPVPENLKTWSVKFAKINRDNRGLDSVAHALFWNQLEAWMFVNKPEMCV</sequence>
<dbReference type="Gene3D" id="3.40.50.11990">
    <property type="entry name" value="RNA polymerase II accessory factor, Cdc73 C-terminal domain"/>
    <property type="match status" value="1"/>
</dbReference>
<feature type="domain" description="Cell division control protein 73 C-terminal" evidence="6">
    <location>
        <begin position="253"/>
        <end position="402"/>
    </location>
</feature>
<keyword evidence="4" id="KW-0539">Nucleus</keyword>
<dbReference type="EMBL" id="BRXY01000281">
    <property type="protein sequence ID" value="GMH83416.1"/>
    <property type="molecule type" value="Genomic_DNA"/>
</dbReference>
<evidence type="ECO:0000313" key="7">
    <source>
        <dbReference type="EMBL" id="GMH83416.1"/>
    </source>
</evidence>
<dbReference type="GO" id="GO:0016593">
    <property type="term" value="C:Cdc73/Paf1 complex"/>
    <property type="evidence" value="ECO:0007669"/>
    <property type="project" value="InterPro"/>
</dbReference>
<dbReference type="GO" id="GO:0000993">
    <property type="term" value="F:RNA polymerase II complex binding"/>
    <property type="evidence" value="ECO:0007669"/>
    <property type="project" value="TreeGrafter"/>
</dbReference>
<comment type="subcellular location">
    <subcellularLocation>
        <location evidence="1">Nucleus</location>
    </subcellularLocation>
</comment>
<keyword evidence="8" id="KW-1185">Reference proteome</keyword>
<dbReference type="PANTHER" id="PTHR12466">
    <property type="entry name" value="CDC73 DOMAIN PROTEIN"/>
    <property type="match status" value="1"/>
</dbReference>
<evidence type="ECO:0000256" key="4">
    <source>
        <dbReference type="ARBA" id="ARBA00023242"/>
    </source>
</evidence>
<feature type="region of interest" description="Disordered" evidence="5">
    <location>
        <begin position="113"/>
        <end position="167"/>
    </location>
</feature>
<dbReference type="InterPro" id="IPR031336">
    <property type="entry name" value="CDC73_C"/>
</dbReference>
<dbReference type="Proteomes" id="UP001165085">
    <property type="component" value="Unassembled WGS sequence"/>
</dbReference>
<comment type="similarity">
    <text evidence="2">Belongs to the CDC73 family.</text>
</comment>
<accession>A0A9W7B7B6</accession>
<dbReference type="InterPro" id="IPR038103">
    <property type="entry name" value="CDC73_C_sf"/>
</dbReference>
<name>A0A9W7B7B6_9STRA</name>
<reference evidence="8" key="1">
    <citation type="journal article" date="2023" name="Commun. Biol.">
        <title>Genome analysis of Parmales, the sister group of diatoms, reveals the evolutionary specialization of diatoms from phago-mixotrophs to photoautotrophs.</title>
        <authorList>
            <person name="Ban H."/>
            <person name="Sato S."/>
            <person name="Yoshikawa S."/>
            <person name="Yamada K."/>
            <person name="Nakamura Y."/>
            <person name="Ichinomiya M."/>
            <person name="Sato N."/>
            <person name="Blanc-Mathieu R."/>
            <person name="Endo H."/>
            <person name="Kuwata A."/>
            <person name="Ogata H."/>
        </authorList>
    </citation>
    <scope>NUCLEOTIDE SEQUENCE [LARGE SCALE GENOMIC DNA]</scope>
    <source>
        <strain evidence="8">NIES 3701</strain>
    </source>
</reference>
<dbReference type="InterPro" id="IPR007852">
    <property type="entry name" value="Cdc73/Parafibromin"/>
</dbReference>
<protein>
    <recommendedName>
        <fullName evidence="6">Cell division control protein 73 C-terminal domain-containing protein</fullName>
    </recommendedName>
</protein>
<evidence type="ECO:0000259" key="6">
    <source>
        <dbReference type="Pfam" id="PF05179"/>
    </source>
</evidence>
<evidence type="ECO:0000313" key="8">
    <source>
        <dbReference type="Proteomes" id="UP001165085"/>
    </source>
</evidence>
<dbReference type="AlphaFoldDB" id="A0A9W7B7B6"/>
<proteinExistence type="inferred from homology"/>
<dbReference type="PANTHER" id="PTHR12466:SF8">
    <property type="entry name" value="PARAFIBROMIN"/>
    <property type="match status" value="1"/>
</dbReference>
<dbReference type="OrthoDB" id="2186602at2759"/>
<evidence type="ECO:0000256" key="5">
    <source>
        <dbReference type="SAM" id="MobiDB-lite"/>
    </source>
</evidence>
<feature type="compositionally biased region" description="Basic and acidic residues" evidence="5">
    <location>
        <begin position="125"/>
        <end position="136"/>
    </location>
</feature>